<dbReference type="AlphaFoldDB" id="A0A4R9M4R5"/>
<sequence>MAANGHGIIVNASTYLPWIFTYNPENVSSEKKINYFTAPNIGGSHHEKFFTGFENKEISLQLVSNDFESPLGVTDTIAYFDELRNPSPGLLGIAGSFFGNENYPPPQVLFQFGDSMVPLYWDVLDVSITKSHFKSGPTTGIFGIPQRCEISIKLSLDENSVLFKASQIAKKAQTIRASVMSIKKEALYKLKGIEKSRPGINSNMRFI</sequence>
<comment type="caution">
    <text evidence="1">The sequence shown here is derived from an EMBL/GenBank/DDBJ whole genome shotgun (WGS) entry which is preliminary data.</text>
</comment>
<keyword evidence="2" id="KW-1185">Reference proteome</keyword>
<reference evidence="1" key="1">
    <citation type="journal article" date="2019" name="PLoS Negl. Trop. Dis.">
        <title>Revisiting the worldwide diversity of Leptospira species in the environment.</title>
        <authorList>
            <person name="Vincent A.T."/>
            <person name="Schiettekatte O."/>
            <person name="Bourhy P."/>
            <person name="Veyrier F.J."/>
            <person name="Picardeau M."/>
        </authorList>
    </citation>
    <scope>NUCLEOTIDE SEQUENCE [LARGE SCALE GENOMIC DNA]</scope>
    <source>
        <strain evidence="1">201300427</strain>
    </source>
</reference>
<dbReference type="RefSeq" id="WP_135758860.1">
    <property type="nucleotide sequence ID" value="NZ_RQHW01000007.1"/>
</dbReference>
<dbReference type="Proteomes" id="UP000298058">
    <property type="component" value="Unassembled WGS sequence"/>
</dbReference>
<evidence type="ECO:0000313" key="2">
    <source>
        <dbReference type="Proteomes" id="UP000298058"/>
    </source>
</evidence>
<organism evidence="1 2">
    <name type="scientific">Leptospira idonii</name>
    <dbReference type="NCBI Taxonomy" id="1193500"/>
    <lineage>
        <taxon>Bacteria</taxon>
        <taxon>Pseudomonadati</taxon>
        <taxon>Spirochaetota</taxon>
        <taxon>Spirochaetia</taxon>
        <taxon>Leptospirales</taxon>
        <taxon>Leptospiraceae</taxon>
        <taxon>Leptospira</taxon>
    </lineage>
</organism>
<evidence type="ECO:0000313" key="1">
    <source>
        <dbReference type="EMBL" id="TGN20825.1"/>
    </source>
</evidence>
<gene>
    <name evidence="1" type="ORF">EHS15_01950</name>
</gene>
<accession>A0A4R9M4R5</accession>
<dbReference type="EMBL" id="RQHW01000007">
    <property type="protein sequence ID" value="TGN20825.1"/>
    <property type="molecule type" value="Genomic_DNA"/>
</dbReference>
<proteinExistence type="predicted"/>
<protein>
    <submittedName>
        <fullName evidence="1">Uncharacterized protein</fullName>
    </submittedName>
</protein>
<name>A0A4R9M4R5_9LEPT</name>